<dbReference type="InterPro" id="IPR029016">
    <property type="entry name" value="GAF-like_dom_sf"/>
</dbReference>
<dbReference type="InterPro" id="IPR025662">
    <property type="entry name" value="Sigma_54_int_dom_ATP-bd_1"/>
</dbReference>
<dbReference type="InterPro" id="IPR025944">
    <property type="entry name" value="Sigma_54_int_dom_CS"/>
</dbReference>
<dbReference type="FunFam" id="3.40.50.300:FF:000006">
    <property type="entry name" value="DNA-binding transcriptional regulator NtrC"/>
    <property type="match status" value="1"/>
</dbReference>
<gene>
    <name evidence="7" type="ORF">KH142_00425</name>
</gene>
<dbReference type="Gene3D" id="3.40.50.300">
    <property type="entry name" value="P-loop containing nucleotide triphosphate hydrolases"/>
    <property type="match status" value="1"/>
</dbReference>
<dbReference type="InterPro" id="IPR025943">
    <property type="entry name" value="Sigma_54_int_dom_ATP-bd_2"/>
</dbReference>
<keyword evidence="4" id="KW-0238">DNA-binding</keyword>
<evidence type="ECO:0000256" key="4">
    <source>
        <dbReference type="ARBA" id="ARBA00023125"/>
    </source>
</evidence>
<dbReference type="Pfam" id="PF25601">
    <property type="entry name" value="AAA_lid_14"/>
    <property type="match status" value="1"/>
</dbReference>
<keyword evidence="5" id="KW-0804">Transcription</keyword>
<dbReference type="InterPro" id="IPR027417">
    <property type="entry name" value="P-loop_NTPase"/>
</dbReference>
<dbReference type="EMBL" id="JAGZSV010000003">
    <property type="protein sequence ID" value="MBS6939956.1"/>
    <property type="molecule type" value="Genomic_DNA"/>
</dbReference>
<dbReference type="PROSITE" id="PS00675">
    <property type="entry name" value="SIGMA54_INTERACT_1"/>
    <property type="match status" value="1"/>
</dbReference>
<proteinExistence type="predicted"/>
<evidence type="ECO:0000256" key="1">
    <source>
        <dbReference type="ARBA" id="ARBA00022741"/>
    </source>
</evidence>
<feature type="domain" description="Sigma-54 factor interaction" evidence="6">
    <location>
        <begin position="340"/>
        <end position="569"/>
    </location>
</feature>
<dbReference type="SUPFAM" id="SSF52540">
    <property type="entry name" value="P-loop containing nucleoside triphosphate hydrolases"/>
    <property type="match status" value="1"/>
</dbReference>
<evidence type="ECO:0000256" key="5">
    <source>
        <dbReference type="ARBA" id="ARBA00023163"/>
    </source>
</evidence>
<dbReference type="InterPro" id="IPR002078">
    <property type="entry name" value="Sigma_54_int"/>
</dbReference>
<dbReference type="Proteomes" id="UP000727506">
    <property type="component" value="Unassembled WGS sequence"/>
</dbReference>
<keyword evidence="1" id="KW-0547">Nucleotide-binding</keyword>
<evidence type="ECO:0000256" key="2">
    <source>
        <dbReference type="ARBA" id="ARBA00022840"/>
    </source>
</evidence>
<evidence type="ECO:0000259" key="6">
    <source>
        <dbReference type="PROSITE" id="PS50045"/>
    </source>
</evidence>
<dbReference type="AlphaFoldDB" id="A0A943USD6"/>
<dbReference type="GO" id="GO:0006355">
    <property type="term" value="P:regulation of DNA-templated transcription"/>
    <property type="evidence" value="ECO:0007669"/>
    <property type="project" value="InterPro"/>
</dbReference>
<sequence length="672" mass="74703">MYGRKHQAEAWRRFITTGVIDEEVVRPEVARSWKRCKAAGVNPWSSSFPVMDENLLREKRNNYAHSLDVNTPIMRMLVALLNCNVSLMDHENFVFGFHSPLSYYPRTFGTFVLEEEVGTGNATVVPYEKKPVRIEGFEQYRAISQTYSGVSAPYVDNRGNYFGALNINDPFEILPDCALDMCATAVDLANELFLAKRGMRAKLATAEFFNPLLRLMDAPVLVLDREGRILTANEAMRPFVAKYDSYSYASQSLSEYLAKETPLGRVMTEAVDEGEPMPVMFKKGRKKEGKRLDLIRRCPVEVGNGIAYVVFVFKTDEGMRVERDIESRPRRKTVREAVDYIGESTEWSKVDRLVKKVAPIKANVLLLGETGTGKEVVARALHRLSGRKGPFVAINCGAIPRDLFAAELFGYESGAFTGAKEGGSVGKMEAANGGTLFLDEIGEMPIDLQVGLLRAIQEQQVTRLGAVEPKKLDVRFLAATNQDVQQMIDLGKFRADLYYRLSMVEIELPPLRKRASDVSLLADFFNKELSKSLMLEYSPFDSSVVDVLSRYTWPGNVRELRNVVERCLIMAGQGASATVDDLPAHIANALSSGVCFEAPARSMSAAAASAQNRVLPRACADAADERRRLSLLLEKCDGDKAQAADLIGMTLDDFEMRLAEFGLKVKVVVEVG</sequence>
<evidence type="ECO:0000313" key="7">
    <source>
        <dbReference type="EMBL" id="MBS6939956.1"/>
    </source>
</evidence>
<dbReference type="Gene3D" id="1.10.8.60">
    <property type="match status" value="1"/>
</dbReference>
<keyword evidence="3" id="KW-0805">Transcription regulation</keyword>
<accession>A0A943USD6</accession>
<dbReference type="PANTHER" id="PTHR32071">
    <property type="entry name" value="TRANSCRIPTIONAL REGULATORY PROTEIN"/>
    <property type="match status" value="1"/>
</dbReference>
<dbReference type="SMART" id="SM00382">
    <property type="entry name" value="AAA"/>
    <property type="match status" value="1"/>
</dbReference>
<keyword evidence="2" id="KW-0067">ATP-binding</keyword>
<dbReference type="GO" id="GO:0005524">
    <property type="term" value="F:ATP binding"/>
    <property type="evidence" value="ECO:0007669"/>
    <property type="project" value="UniProtKB-KW"/>
</dbReference>
<dbReference type="PROSITE" id="PS50045">
    <property type="entry name" value="SIGMA54_INTERACT_4"/>
    <property type="match status" value="1"/>
</dbReference>
<dbReference type="InterPro" id="IPR058031">
    <property type="entry name" value="AAA_lid_NorR"/>
</dbReference>
<dbReference type="CDD" id="cd00009">
    <property type="entry name" value="AAA"/>
    <property type="match status" value="1"/>
</dbReference>
<evidence type="ECO:0000256" key="3">
    <source>
        <dbReference type="ARBA" id="ARBA00023015"/>
    </source>
</evidence>
<dbReference type="InterPro" id="IPR003593">
    <property type="entry name" value="AAA+_ATPase"/>
</dbReference>
<organism evidence="7 8">
    <name type="scientific">Slackia piriformis</name>
    <dbReference type="NCBI Taxonomy" id="626934"/>
    <lineage>
        <taxon>Bacteria</taxon>
        <taxon>Bacillati</taxon>
        <taxon>Actinomycetota</taxon>
        <taxon>Coriobacteriia</taxon>
        <taxon>Eggerthellales</taxon>
        <taxon>Eggerthellaceae</taxon>
        <taxon>Slackia</taxon>
    </lineage>
</organism>
<dbReference type="GO" id="GO:0003677">
    <property type="term" value="F:DNA binding"/>
    <property type="evidence" value="ECO:0007669"/>
    <property type="project" value="UniProtKB-KW"/>
</dbReference>
<dbReference type="Pfam" id="PF00158">
    <property type="entry name" value="Sigma54_activat"/>
    <property type="match status" value="1"/>
</dbReference>
<dbReference type="PROSITE" id="PS00688">
    <property type="entry name" value="SIGMA54_INTERACT_3"/>
    <property type="match status" value="1"/>
</dbReference>
<dbReference type="Gene3D" id="3.30.450.40">
    <property type="match status" value="1"/>
</dbReference>
<protein>
    <submittedName>
        <fullName evidence="7">Sigma 54-interacting transcriptional regulator</fullName>
    </submittedName>
</protein>
<comment type="caution">
    <text evidence="7">The sequence shown here is derived from an EMBL/GenBank/DDBJ whole genome shotgun (WGS) entry which is preliminary data.</text>
</comment>
<name>A0A943USD6_9ACTN</name>
<evidence type="ECO:0000313" key="8">
    <source>
        <dbReference type="Proteomes" id="UP000727506"/>
    </source>
</evidence>
<reference evidence="7" key="1">
    <citation type="submission" date="2021-02" db="EMBL/GenBank/DDBJ databases">
        <title>Infant gut strain persistence is associated with maternal origin, phylogeny, and functional potential including surface adhesion and iron acquisition.</title>
        <authorList>
            <person name="Lou Y.C."/>
        </authorList>
    </citation>
    <scope>NUCLEOTIDE SEQUENCE</scope>
    <source>
        <strain evidence="7">L2_039_000G1_dasL2_039_000G1_concoct_11</strain>
    </source>
</reference>
<dbReference type="PROSITE" id="PS00676">
    <property type="entry name" value="SIGMA54_INTERACT_2"/>
    <property type="match status" value="1"/>
</dbReference>